<organism evidence="1 2">
    <name type="scientific">Schizopora paradoxa</name>
    <dbReference type="NCBI Taxonomy" id="27342"/>
    <lineage>
        <taxon>Eukaryota</taxon>
        <taxon>Fungi</taxon>
        <taxon>Dikarya</taxon>
        <taxon>Basidiomycota</taxon>
        <taxon>Agaricomycotina</taxon>
        <taxon>Agaricomycetes</taxon>
        <taxon>Hymenochaetales</taxon>
        <taxon>Schizoporaceae</taxon>
        <taxon>Schizopora</taxon>
    </lineage>
</organism>
<dbReference type="EMBL" id="KQ086070">
    <property type="protein sequence ID" value="KLO08973.1"/>
    <property type="molecule type" value="Genomic_DNA"/>
</dbReference>
<dbReference type="AlphaFoldDB" id="A0A0H2RHK6"/>
<evidence type="ECO:0000313" key="1">
    <source>
        <dbReference type="EMBL" id="KLO08973.1"/>
    </source>
</evidence>
<dbReference type="InParanoid" id="A0A0H2RHK6"/>
<proteinExistence type="predicted"/>
<gene>
    <name evidence="1" type="ORF">SCHPADRAFT_585525</name>
</gene>
<accession>A0A0H2RHK6</accession>
<sequence length="73" mass="8502">MQARKGLNMNGWLRDSHREDAKVLFWVPKENRGGFWFPRNTAVIHKTVTKIDFSKFVHGENWADCAKPAESDK</sequence>
<reference evidence="1 2" key="1">
    <citation type="submission" date="2015-04" db="EMBL/GenBank/DDBJ databases">
        <title>Complete genome sequence of Schizopora paradoxa KUC8140, a cosmopolitan wood degrader in East Asia.</title>
        <authorList>
            <consortium name="DOE Joint Genome Institute"/>
            <person name="Min B."/>
            <person name="Park H."/>
            <person name="Jang Y."/>
            <person name="Kim J.-J."/>
            <person name="Kim K.H."/>
            <person name="Pangilinan J."/>
            <person name="Lipzen A."/>
            <person name="Riley R."/>
            <person name="Grigoriev I.V."/>
            <person name="Spatafora J.W."/>
            <person name="Choi I.-G."/>
        </authorList>
    </citation>
    <scope>NUCLEOTIDE SEQUENCE [LARGE SCALE GENOMIC DNA]</scope>
    <source>
        <strain evidence="1 2">KUC8140</strain>
    </source>
</reference>
<protein>
    <submittedName>
        <fullName evidence="1">Uncharacterized protein</fullName>
    </submittedName>
</protein>
<dbReference type="STRING" id="27342.A0A0H2RHK6"/>
<name>A0A0H2RHK6_9AGAM</name>
<evidence type="ECO:0000313" key="2">
    <source>
        <dbReference type="Proteomes" id="UP000053477"/>
    </source>
</evidence>
<dbReference type="Proteomes" id="UP000053477">
    <property type="component" value="Unassembled WGS sequence"/>
</dbReference>
<keyword evidence="2" id="KW-1185">Reference proteome</keyword>
<dbReference type="OrthoDB" id="2615105at2759"/>